<dbReference type="OrthoDB" id="5296889at2759"/>
<evidence type="ECO:0000313" key="3">
    <source>
        <dbReference type="Proteomes" id="UP001140510"/>
    </source>
</evidence>
<gene>
    <name evidence="2" type="ORF">N0V91_010823</name>
</gene>
<reference evidence="2" key="1">
    <citation type="submission" date="2022-10" db="EMBL/GenBank/DDBJ databases">
        <title>Tapping the CABI collections for fungal endophytes: first genome assemblies for Collariella, Neodidymelliopsis, Ascochyta clinopodiicola, Didymella pomorum, Didymosphaeria variabile, Neocosmospora piperis and Neocucurbitaria cava.</title>
        <authorList>
            <person name="Hill R."/>
        </authorList>
    </citation>
    <scope>NUCLEOTIDE SEQUENCE</scope>
    <source>
        <strain evidence="2">IMI 355091</strain>
    </source>
</reference>
<comment type="caution">
    <text evidence="2">The sequence shown here is derived from an EMBL/GenBank/DDBJ whole genome shotgun (WGS) entry which is preliminary data.</text>
</comment>
<accession>A0A9W8YYJ0</accession>
<evidence type="ECO:0000313" key="2">
    <source>
        <dbReference type="EMBL" id="KAJ4395465.1"/>
    </source>
</evidence>
<organism evidence="2 3">
    <name type="scientific">Didymella pomorum</name>
    <dbReference type="NCBI Taxonomy" id="749634"/>
    <lineage>
        <taxon>Eukaryota</taxon>
        <taxon>Fungi</taxon>
        <taxon>Dikarya</taxon>
        <taxon>Ascomycota</taxon>
        <taxon>Pezizomycotina</taxon>
        <taxon>Dothideomycetes</taxon>
        <taxon>Pleosporomycetidae</taxon>
        <taxon>Pleosporales</taxon>
        <taxon>Pleosporineae</taxon>
        <taxon>Didymellaceae</taxon>
        <taxon>Didymella</taxon>
    </lineage>
</organism>
<dbReference type="AlphaFoldDB" id="A0A9W8YYJ0"/>
<evidence type="ECO:0000256" key="1">
    <source>
        <dbReference type="SAM" id="MobiDB-lite"/>
    </source>
</evidence>
<name>A0A9W8YYJ0_9PLEO</name>
<sequence>MPAVRKRQLRLSGTGIDSDAPQSVKRAHTTRGIPAGESSTASDIEIENIELKKLAADAFAFIEKKELVSQAAASIKKAMLARPNRVGLETQAVSIVSGRTLTTSDDISKRAISLFNEIRTTMLTSVESRRFEIAYKLVMDPEHLSYTYPSSHDERDGDPIADELLIELAKERFAAGER</sequence>
<proteinExistence type="predicted"/>
<keyword evidence="3" id="KW-1185">Reference proteome</keyword>
<dbReference type="Proteomes" id="UP001140510">
    <property type="component" value="Unassembled WGS sequence"/>
</dbReference>
<dbReference type="EMBL" id="JAPEVA010000157">
    <property type="protein sequence ID" value="KAJ4395465.1"/>
    <property type="molecule type" value="Genomic_DNA"/>
</dbReference>
<feature type="region of interest" description="Disordered" evidence="1">
    <location>
        <begin position="1"/>
        <end position="39"/>
    </location>
</feature>
<protein>
    <submittedName>
        <fullName evidence="2">Uncharacterized protein</fullName>
    </submittedName>
</protein>